<accession>A0A285ZQ86</accession>
<evidence type="ECO:0000313" key="14">
    <source>
        <dbReference type="Proteomes" id="UP000219281"/>
    </source>
</evidence>
<dbReference type="SUPFAM" id="SSF49464">
    <property type="entry name" value="Carboxypeptidase regulatory domain-like"/>
    <property type="match status" value="1"/>
</dbReference>
<proteinExistence type="inferred from homology"/>
<keyword evidence="14" id="KW-1185">Reference proteome</keyword>
<evidence type="ECO:0000256" key="3">
    <source>
        <dbReference type="ARBA" id="ARBA00022452"/>
    </source>
</evidence>
<feature type="signal peptide" evidence="10">
    <location>
        <begin position="1"/>
        <end position="22"/>
    </location>
</feature>
<dbReference type="EMBL" id="OCMT01000001">
    <property type="protein sequence ID" value="SOD11809.1"/>
    <property type="molecule type" value="Genomic_DNA"/>
</dbReference>
<evidence type="ECO:0000256" key="1">
    <source>
        <dbReference type="ARBA" id="ARBA00004571"/>
    </source>
</evidence>
<dbReference type="InterPro" id="IPR036942">
    <property type="entry name" value="Beta-barrel_TonB_sf"/>
</dbReference>
<dbReference type="GO" id="GO:0009279">
    <property type="term" value="C:cell outer membrane"/>
    <property type="evidence" value="ECO:0007669"/>
    <property type="project" value="UniProtKB-SubCell"/>
</dbReference>
<keyword evidence="2 8" id="KW-0813">Transport</keyword>
<dbReference type="InterPro" id="IPR008969">
    <property type="entry name" value="CarboxyPept-like_regulatory"/>
</dbReference>
<dbReference type="Proteomes" id="UP000219281">
    <property type="component" value="Unassembled WGS sequence"/>
</dbReference>
<name>A0A285ZQ86_9SPHI</name>
<gene>
    <name evidence="13" type="ORF">SAMN06297358_0343</name>
</gene>
<evidence type="ECO:0000313" key="13">
    <source>
        <dbReference type="EMBL" id="SOD11809.1"/>
    </source>
</evidence>
<sequence length="1044" mass="115175">MMKKITYLCCICLVLLSIKANAQRKQVTGVVSDPSGVLPGVTVLEKSNPTNGTTTSQEGKFTLNVTSNILVVRLIGYATKEINIEGRTNVTVSLQEDNTNLEDVVIVGYGTQKKKTLTGAVASIGGEEIRQSPSPSLQNALAGRITGFSSQQTTGQPGSDGARFYIRGVSSYVGGSSNNPLILVDDIEFTYDQFSQLSANEIESLSILKDAATTSIYGIKGANGVILVTTTRGKVGKPRISAQFEYGLSQLTRRPEYLGSYEAATLINEAQVNTNNLNPNSSFVRTFSDADLELYRTGADPYGHPDNNWSDILLKQFAPQARANFNVTGGTEKAKYFVSIGYLDQGGQIKDFSEDLNSKYYYKRYNYRSNIDLKVTKTLDVKFDLFGNVDETNGNNASPNNTIFSDIGRLAETAPFNYPVFNPNGTLGYSVWQRTASGRNNNNIVGRLMYNGYNRSFKNNINLSTSATQKLDFITPGLSLKGVLAYRNLYGYGRSLSRPVAGTGFISYVYDPATESYSFGQRDNIFRLSTPGLSYNAGSTVSALTMQAMLNYSRSFGGHNVSGLVLFNNSDKRAQFNTTANPAKESQYNFNPEIFSGITARFGYDYKQRYLIELSGAYNGSDRFAKGKTKGFFPAVSVGWNIAEESFIKDNVSFIDQFKLRGSYGLVGADNTDGVYAYLQNWATGSGTGLFGLATNNPYGVVTEGTMANNEVTWEKDKKLDIGLDMAFFKSKLSAKLDYFNNNRYDIITTRGTVSSVFGQNLPLVNIGRTNNRGFEAEISFRDNISKDWNYSIQGTYSLAKNKITFRDEAVTLYDYQRETGMPIGSQLKYKWTGEFYTADDIANPAVAKPTIGGRPGDLKYMDLNGDGLINDSDKSYFGYTNTPNTVAGITLGAGYKNFKLTVLFQASLNFVSSAQGAVIHHNATNQMPIHQQHWTPELGNNAKYPQLYTTALSQSPRDWYSDFWAIPGDYLRLKTAELSYTAGPKLLSKLKVKGLRLYTNGYNLLTFTKLDKLYNLDPEVLESSADLPYPPTRIINMGLNVTF</sequence>
<comment type="subcellular location">
    <subcellularLocation>
        <location evidence="1 8">Cell outer membrane</location>
        <topology evidence="1 8">Multi-pass membrane protein</topology>
    </subcellularLocation>
</comment>
<dbReference type="Gene3D" id="2.170.130.10">
    <property type="entry name" value="TonB-dependent receptor, plug domain"/>
    <property type="match status" value="1"/>
</dbReference>
<reference evidence="14" key="1">
    <citation type="submission" date="2017-09" db="EMBL/GenBank/DDBJ databases">
        <authorList>
            <person name="Varghese N."/>
            <person name="Submissions S."/>
        </authorList>
    </citation>
    <scope>NUCLEOTIDE SEQUENCE [LARGE SCALE GENOMIC DNA]</scope>
    <source>
        <strain evidence="14">CGMCC 1.12803</strain>
    </source>
</reference>
<dbReference type="Gene3D" id="2.40.170.20">
    <property type="entry name" value="TonB-dependent receptor, beta-barrel domain"/>
    <property type="match status" value="1"/>
</dbReference>
<dbReference type="FunFam" id="2.170.130.10:FF:000003">
    <property type="entry name" value="SusC/RagA family TonB-linked outer membrane protein"/>
    <property type="match status" value="1"/>
</dbReference>
<keyword evidence="5 9" id="KW-0798">TonB box</keyword>
<evidence type="ECO:0000259" key="11">
    <source>
        <dbReference type="Pfam" id="PF00593"/>
    </source>
</evidence>
<dbReference type="Pfam" id="PF07715">
    <property type="entry name" value="Plug"/>
    <property type="match status" value="1"/>
</dbReference>
<dbReference type="InterPro" id="IPR023997">
    <property type="entry name" value="TonB-dep_OMP_SusC/RagA_CS"/>
</dbReference>
<dbReference type="InterPro" id="IPR039426">
    <property type="entry name" value="TonB-dep_rcpt-like"/>
</dbReference>
<evidence type="ECO:0000256" key="9">
    <source>
        <dbReference type="RuleBase" id="RU003357"/>
    </source>
</evidence>
<evidence type="ECO:0000256" key="10">
    <source>
        <dbReference type="SAM" id="SignalP"/>
    </source>
</evidence>
<organism evidence="13 14">
    <name type="scientific">Pedobacter xixiisoli</name>
    <dbReference type="NCBI Taxonomy" id="1476464"/>
    <lineage>
        <taxon>Bacteria</taxon>
        <taxon>Pseudomonadati</taxon>
        <taxon>Bacteroidota</taxon>
        <taxon>Sphingobacteriia</taxon>
        <taxon>Sphingobacteriales</taxon>
        <taxon>Sphingobacteriaceae</taxon>
        <taxon>Pedobacter</taxon>
    </lineage>
</organism>
<dbReference type="SUPFAM" id="SSF56935">
    <property type="entry name" value="Porins"/>
    <property type="match status" value="1"/>
</dbReference>
<dbReference type="PROSITE" id="PS52016">
    <property type="entry name" value="TONB_DEPENDENT_REC_3"/>
    <property type="match status" value="1"/>
</dbReference>
<evidence type="ECO:0000256" key="4">
    <source>
        <dbReference type="ARBA" id="ARBA00022692"/>
    </source>
</evidence>
<evidence type="ECO:0000256" key="7">
    <source>
        <dbReference type="ARBA" id="ARBA00023237"/>
    </source>
</evidence>
<keyword evidence="4 8" id="KW-0812">Transmembrane</keyword>
<dbReference type="InterPro" id="IPR037066">
    <property type="entry name" value="Plug_dom_sf"/>
</dbReference>
<dbReference type="Pfam" id="PF13715">
    <property type="entry name" value="CarbopepD_reg_2"/>
    <property type="match status" value="1"/>
</dbReference>
<dbReference type="NCBIfam" id="TIGR04057">
    <property type="entry name" value="SusC_RagA_signa"/>
    <property type="match status" value="1"/>
</dbReference>
<keyword evidence="3 8" id="KW-1134">Transmembrane beta strand</keyword>
<feature type="domain" description="TonB-dependent receptor plug" evidence="12">
    <location>
        <begin position="114"/>
        <end position="225"/>
    </location>
</feature>
<feature type="domain" description="TonB-dependent receptor-like beta-barrel" evidence="11">
    <location>
        <begin position="415"/>
        <end position="896"/>
    </location>
</feature>
<dbReference type="AlphaFoldDB" id="A0A285ZQ86"/>
<keyword evidence="6 8" id="KW-0472">Membrane</keyword>
<keyword evidence="10" id="KW-0732">Signal</keyword>
<dbReference type="Pfam" id="PF00593">
    <property type="entry name" value="TonB_dep_Rec_b-barrel"/>
    <property type="match status" value="1"/>
</dbReference>
<dbReference type="InterPro" id="IPR023996">
    <property type="entry name" value="TonB-dep_OMP_SusC/RagA"/>
</dbReference>
<evidence type="ECO:0000259" key="12">
    <source>
        <dbReference type="Pfam" id="PF07715"/>
    </source>
</evidence>
<dbReference type="OrthoDB" id="9768177at2"/>
<evidence type="ECO:0000256" key="2">
    <source>
        <dbReference type="ARBA" id="ARBA00022448"/>
    </source>
</evidence>
<comment type="similarity">
    <text evidence="8 9">Belongs to the TonB-dependent receptor family.</text>
</comment>
<evidence type="ECO:0000256" key="8">
    <source>
        <dbReference type="PROSITE-ProRule" id="PRU01360"/>
    </source>
</evidence>
<dbReference type="InterPro" id="IPR012910">
    <property type="entry name" value="Plug_dom"/>
</dbReference>
<protein>
    <submittedName>
        <fullName evidence="13">TonB-linked outer membrane protein, SusC/RagA family</fullName>
    </submittedName>
</protein>
<evidence type="ECO:0000256" key="5">
    <source>
        <dbReference type="ARBA" id="ARBA00023077"/>
    </source>
</evidence>
<feature type="chain" id="PRO_5012154084" evidence="10">
    <location>
        <begin position="23"/>
        <end position="1044"/>
    </location>
</feature>
<keyword evidence="7 8" id="KW-0998">Cell outer membrane</keyword>
<dbReference type="InterPro" id="IPR000531">
    <property type="entry name" value="Beta-barrel_TonB"/>
</dbReference>
<dbReference type="NCBIfam" id="TIGR04056">
    <property type="entry name" value="OMP_RagA_SusC"/>
    <property type="match status" value="1"/>
</dbReference>
<evidence type="ECO:0000256" key="6">
    <source>
        <dbReference type="ARBA" id="ARBA00023136"/>
    </source>
</evidence>